<reference evidence="3" key="1">
    <citation type="submission" date="2017-04" db="EMBL/GenBank/DDBJ databases">
        <authorList>
            <person name="Varghese N."/>
            <person name="Submissions S."/>
        </authorList>
    </citation>
    <scope>NUCLEOTIDE SEQUENCE [LARGE SCALE GENOMIC DNA]</scope>
    <source>
        <strain evidence="3">DSM 16512</strain>
    </source>
</reference>
<dbReference type="AlphaFoldDB" id="A0A1W1WSK9"/>
<feature type="transmembrane region" description="Helical" evidence="1">
    <location>
        <begin position="48"/>
        <end position="70"/>
    </location>
</feature>
<dbReference type="Proteomes" id="UP000192602">
    <property type="component" value="Unassembled WGS sequence"/>
</dbReference>
<proteinExistence type="predicted"/>
<feature type="transmembrane region" description="Helical" evidence="1">
    <location>
        <begin position="6"/>
        <end position="36"/>
    </location>
</feature>
<dbReference type="RefSeq" id="WP_084275428.1">
    <property type="nucleotide sequence ID" value="NZ_AP026671.1"/>
</dbReference>
<organism evidence="2 3">
    <name type="scientific">Nitratiruptor tergarcus DSM 16512</name>
    <dbReference type="NCBI Taxonomy" id="1069081"/>
    <lineage>
        <taxon>Bacteria</taxon>
        <taxon>Pseudomonadati</taxon>
        <taxon>Campylobacterota</taxon>
        <taxon>Epsilonproteobacteria</taxon>
        <taxon>Nautiliales</taxon>
        <taxon>Nitratiruptoraceae</taxon>
        <taxon>Nitratiruptor</taxon>
    </lineage>
</organism>
<name>A0A1W1WSK9_9BACT</name>
<dbReference type="EMBL" id="FWWZ01000001">
    <property type="protein sequence ID" value="SMC09189.1"/>
    <property type="molecule type" value="Genomic_DNA"/>
</dbReference>
<evidence type="ECO:0000313" key="2">
    <source>
        <dbReference type="EMBL" id="SMC09189.1"/>
    </source>
</evidence>
<gene>
    <name evidence="2" type="ORF">SAMN05660197_0994</name>
</gene>
<accession>A0A1W1WSK9</accession>
<protein>
    <submittedName>
        <fullName evidence="2">Uncharacterized protein</fullName>
    </submittedName>
</protein>
<keyword evidence="3" id="KW-1185">Reference proteome</keyword>
<evidence type="ECO:0000256" key="1">
    <source>
        <dbReference type="SAM" id="Phobius"/>
    </source>
</evidence>
<keyword evidence="1" id="KW-0472">Membrane</keyword>
<keyword evidence="1" id="KW-1133">Transmembrane helix</keyword>
<keyword evidence="1" id="KW-0812">Transmembrane</keyword>
<evidence type="ECO:0000313" key="3">
    <source>
        <dbReference type="Proteomes" id="UP000192602"/>
    </source>
</evidence>
<sequence>MREFLYLLGGASAFVAMFVWRTFFFVSAIVMAYAFINKSLDIGDAIMMVLGYALVGFACIIIGGLAMMWAENMKGGDHFSH</sequence>